<sequence>MFPPRRSQLSLHGRHNTVDISCISSILRLGDKYHLAPSLLMEAKNHLMTYYTTSFEAWADRCNALRWQPQPLDAIRVINLSRLLDIPSVLPTAFYICANIDPEELRYGSTLEDGSIRETLTPEDQFLVAQMRSCLVAENANNTFILFQAPRARIWPWKK</sequence>
<evidence type="ECO:0000313" key="2">
    <source>
        <dbReference type="Proteomes" id="UP000230002"/>
    </source>
</evidence>
<accession>A0A2G8SH30</accession>
<organism evidence="1 2">
    <name type="scientific">Ganoderma sinense ZZ0214-1</name>
    <dbReference type="NCBI Taxonomy" id="1077348"/>
    <lineage>
        <taxon>Eukaryota</taxon>
        <taxon>Fungi</taxon>
        <taxon>Dikarya</taxon>
        <taxon>Basidiomycota</taxon>
        <taxon>Agaricomycotina</taxon>
        <taxon>Agaricomycetes</taxon>
        <taxon>Polyporales</taxon>
        <taxon>Polyporaceae</taxon>
        <taxon>Ganoderma</taxon>
    </lineage>
</organism>
<gene>
    <name evidence="1" type="ORF">GSI_04515</name>
</gene>
<dbReference type="Proteomes" id="UP000230002">
    <property type="component" value="Unassembled WGS sequence"/>
</dbReference>
<proteinExistence type="predicted"/>
<name>A0A2G8SH30_9APHY</name>
<dbReference type="EMBL" id="AYKW01000008">
    <property type="protein sequence ID" value="PIL33066.1"/>
    <property type="molecule type" value="Genomic_DNA"/>
</dbReference>
<dbReference type="AlphaFoldDB" id="A0A2G8SH30"/>
<reference evidence="1 2" key="1">
    <citation type="journal article" date="2015" name="Sci. Rep.">
        <title>Chromosome-level genome map provides insights into diverse defense mechanisms in the medicinal fungus Ganoderma sinense.</title>
        <authorList>
            <person name="Zhu Y."/>
            <person name="Xu J."/>
            <person name="Sun C."/>
            <person name="Zhou S."/>
            <person name="Xu H."/>
            <person name="Nelson D.R."/>
            <person name="Qian J."/>
            <person name="Song J."/>
            <person name="Luo H."/>
            <person name="Xiang L."/>
            <person name="Li Y."/>
            <person name="Xu Z."/>
            <person name="Ji A."/>
            <person name="Wang L."/>
            <person name="Lu S."/>
            <person name="Hayward A."/>
            <person name="Sun W."/>
            <person name="Li X."/>
            <person name="Schwartz D.C."/>
            <person name="Wang Y."/>
            <person name="Chen S."/>
        </authorList>
    </citation>
    <scope>NUCLEOTIDE SEQUENCE [LARGE SCALE GENOMIC DNA]</scope>
    <source>
        <strain evidence="1 2">ZZ0214-1</strain>
    </source>
</reference>
<dbReference type="STRING" id="1077348.A0A2G8SH30"/>
<dbReference type="OrthoDB" id="3036049at2759"/>
<protein>
    <submittedName>
        <fullName evidence="1">Uncharacterized protein</fullName>
    </submittedName>
</protein>
<keyword evidence="2" id="KW-1185">Reference proteome</keyword>
<comment type="caution">
    <text evidence="1">The sequence shown here is derived from an EMBL/GenBank/DDBJ whole genome shotgun (WGS) entry which is preliminary data.</text>
</comment>
<evidence type="ECO:0000313" key="1">
    <source>
        <dbReference type="EMBL" id="PIL33066.1"/>
    </source>
</evidence>